<accession>A0A3E1NDJ8</accession>
<keyword evidence="5" id="KW-1185">Reference proteome</keyword>
<feature type="signal peptide" evidence="1">
    <location>
        <begin position="1"/>
        <end position="19"/>
    </location>
</feature>
<evidence type="ECO:0000259" key="3">
    <source>
        <dbReference type="Pfam" id="PF22816"/>
    </source>
</evidence>
<dbReference type="RefSeq" id="WP_116849459.1">
    <property type="nucleotide sequence ID" value="NZ_QTJU01000012.1"/>
</dbReference>
<dbReference type="InterPro" id="IPR006626">
    <property type="entry name" value="PbH1"/>
</dbReference>
<dbReference type="InterPro" id="IPR012334">
    <property type="entry name" value="Pectin_lyas_fold"/>
</dbReference>
<evidence type="ECO:0000259" key="2">
    <source>
        <dbReference type="Pfam" id="PF22815"/>
    </source>
</evidence>
<comment type="caution">
    <text evidence="4">The sequence shown here is derived from an EMBL/GenBank/DDBJ whole genome shotgun (WGS) entry which is preliminary data.</text>
</comment>
<dbReference type="EMBL" id="QTJU01000012">
    <property type="protein sequence ID" value="RFM26010.1"/>
    <property type="molecule type" value="Genomic_DNA"/>
</dbReference>
<dbReference type="SUPFAM" id="SSF51126">
    <property type="entry name" value="Pectin lyase-like"/>
    <property type="match status" value="1"/>
</dbReference>
<dbReference type="InterPro" id="IPR055149">
    <property type="entry name" value="Agl_cat_D2"/>
</dbReference>
<feature type="chain" id="PRO_5017603745" evidence="1">
    <location>
        <begin position="20"/>
        <end position="574"/>
    </location>
</feature>
<evidence type="ECO:0000256" key="1">
    <source>
        <dbReference type="SAM" id="SignalP"/>
    </source>
</evidence>
<dbReference type="OrthoDB" id="197688at2"/>
<dbReference type="Proteomes" id="UP000261284">
    <property type="component" value="Unassembled WGS sequence"/>
</dbReference>
<organism evidence="4 5">
    <name type="scientific">Deminuibacter soli</name>
    <dbReference type="NCBI Taxonomy" id="2291815"/>
    <lineage>
        <taxon>Bacteria</taxon>
        <taxon>Pseudomonadati</taxon>
        <taxon>Bacteroidota</taxon>
        <taxon>Chitinophagia</taxon>
        <taxon>Chitinophagales</taxon>
        <taxon>Chitinophagaceae</taxon>
        <taxon>Deminuibacter</taxon>
    </lineage>
</organism>
<dbReference type="SMART" id="SM00710">
    <property type="entry name" value="PbH1"/>
    <property type="match status" value="6"/>
</dbReference>
<dbReference type="InterPro" id="IPR011050">
    <property type="entry name" value="Pectin_lyase_fold/virulence"/>
</dbReference>
<protein>
    <submittedName>
        <fullName evidence="4">Uncharacterized protein</fullName>
    </submittedName>
</protein>
<dbReference type="Pfam" id="PF22815">
    <property type="entry name" value="CatAgl_D1"/>
    <property type="match status" value="1"/>
</dbReference>
<dbReference type="Pfam" id="PF22816">
    <property type="entry name" value="CatAgl_D2"/>
    <property type="match status" value="1"/>
</dbReference>
<evidence type="ECO:0000313" key="5">
    <source>
        <dbReference type="Proteomes" id="UP000261284"/>
    </source>
</evidence>
<gene>
    <name evidence="4" type="ORF">DXN05_22055</name>
</gene>
<reference evidence="4 5" key="1">
    <citation type="submission" date="2018-08" db="EMBL/GenBank/DDBJ databases">
        <title>Chitinophagaceae sp. K23C18032701, a novel bacterium isolated from forest soil.</title>
        <authorList>
            <person name="Wang C."/>
        </authorList>
    </citation>
    <scope>NUCLEOTIDE SEQUENCE [LARGE SCALE GENOMIC DNA]</scope>
    <source>
        <strain evidence="4 5">K23C18032701</strain>
    </source>
</reference>
<dbReference type="InterPro" id="IPR033801">
    <property type="entry name" value="CBM6-CBM35-CBM36-like_1"/>
</dbReference>
<dbReference type="Gene3D" id="2.160.20.10">
    <property type="entry name" value="Single-stranded right-handed beta-helix, Pectin lyase-like"/>
    <property type="match status" value="1"/>
</dbReference>
<dbReference type="AlphaFoldDB" id="A0A3E1NDJ8"/>
<feature type="domain" description="Alpha-1,3-glucanase catalytic" evidence="3">
    <location>
        <begin position="221"/>
        <end position="531"/>
    </location>
</feature>
<sequence length="574" mass="62320">MTLKQLLPLLVLIPFACFAREKPGATVPWITYEAEQMRHTGKILGPGYNPYQVETASSNQQCVQLGKGQYVEFTARAKANSLVIRYSLPDDESGKGLTATLGIYRNGQRIQNIPVSSALCRLYGKYPFTNDPAAGKPRNFYDDVRITNISLAKGDVTRIQLNAQPGESPTCIIDLADLENIPPALKAPANSLSITNPAFLQPGIKGDYTGAFRKCIDSAQQTGKSVWLPAGTFIITGDLLIPAGLTIQGAGIWYSTLTGNDSLYTDAAKRVRLKGNGSNIHLADFAITGKLNYRSDREPNDGIVGSFGTHSTIQRLWIEHTKVGMWIENSDSLQIDDCRLRNTIADGINFCVGMRHSVINNCTARNTGDDCFAIWPAVFAKQQYKPGYNLITHCTGQLPFLANGAAVYGGENNAVKNCSFTDITAGSAILISTTFPTATKNNSTNNNFSGTTIIENCSITNSGGFDHEWDWRAAVEICLDKRDIAGIQLRNLVIQNSLSNAVNIIAKNEVDKAGKLSNTLFNNVQINGYGIATKESHALYISPAAHGSLKMNDCNITYPGSTEQFSITSTHAPE</sequence>
<proteinExistence type="predicted"/>
<evidence type="ECO:0000313" key="4">
    <source>
        <dbReference type="EMBL" id="RFM26010.1"/>
    </source>
</evidence>
<name>A0A3E1NDJ8_9BACT</name>
<feature type="domain" description="CBM6/CBM35/CBM36-like 1" evidence="2">
    <location>
        <begin position="27"/>
        <end position="181"/>
    </location>
</feature>
<keyword evidence="1" id="KW-0732">Signal</keyword>